<dbReference type="Gene3D" id="2.60.40.2080">
    <property type="match status" value="1"/>
</dbReference>
<protein>
    <submittedName>
        <fullName evidence="2">H-type lectin domain-containing protein</fullName>
    </submittedName>
</protein>
<gene>
    <name evidence="2" type="ORF">SAMN05421850_106217</name>
</gene>
<dbReference type="SUPFAM" id="SSF141086">
    <property type="entry name" value="Agglutinin HPA-like"/>
    <property type="match status" value="1"/>
</dbReference>
<feature type="domain" description="H-type lectin" evidence="1">
    <location>
        <begin position="40"/>
        <end position="104"/>
    </location>
</feature>
<proteinExistence type="predicted"/>
<dbReference type="GO" id="GO:0030247">
    <property type="term" value="F:polysaccharide binding"/>
    <property type="evidence" value="ECO:0007669"/>
    <property type="project" value="TreeGrafter"/>
</dbReference>
<keyword evidence="3" id="KW-1185">Reference proteome</keyword>
<dbReference type="STRING" id="490829.SAMN05421850_106217"/>
<dbReference type="GO" id="GO:0045335">
    <property type="term" value="C:phagocytic vesicle"/>
    <property type="evidence" value="ECO:0007669"/>
    <property type="project" value="TreeGrafter"/>
</dbReference>
<evidence type="ECO:0000259" key="1">
    <source>
        <dbReference type="Pfam" id="PF09458"/>
    </source>
</evidence>
<evidence type="ECO:0000313" key="2">
    <source>
        <dbReference type="EMBL" id="SDI91584.1"/>
    </source>
</evidence>
<dbReference type="InterPro" id="IPR037221">
    <property type="entry name" value="H-type_lectin_dom_sf"/>
</dbReference>
<accession>A0A1G8PGC0</accession>
<dbReference type="RefSeq" id="WP_090029093.1">
    <property type="nucleotide sequence ID" value="NZ_FNEB01000006.1"/>
</dbReference>
<organism evidence="2 3">
    <name type="scientific">Lutimaribacter saemankumensis</name>
    <dbReference type="NCBI Taxonomy" id="490829"/>
    <lineage>
        <taxon>Bacteria</taxon>
        <taxon>Pseudomonadati</taxon>
        <taxon>Pseudomonadota</taxon>
        <taxon>Alphaproteobacteria</taxon>
        <taxon>Rhodobacterales</taxon>
        <taxon>Roseobacteraceae</taxon>
        <taxon>Lutimaribacter</taxon>
    </lineage>
</organism>
<dbReference type="GO" id="GO:0046871">
    <property type="term" value="F:N-acetylgalactosamine binding"/>
    <property type="evidence" value="ECO:0007669"/>
    <property type="project" value="TreeGrafter"/>
</dbReference>
<dbReference type="GO" id="GO:0070492">
    <property type="term" value="F:oligosaccharide binding"/>
    <property type="evidence" value="ECO:0007669"/>
    <property type="project" value="TreeGrafter"/>
</dbReference>
<dbReference type="GO" id="GO:0098636">
    <property type="term" value="C:protein complex involved in cell adhesion"/>
    <property type="evidence" value="ECO:0007669"/>
    <property type="project" value="TreeGrafter"/>
</dbReference>
<sequence length="116" mass="13184">MKKLASHRIGIDQGDNVLFSDYEDGGEMWTGEGPRERRKLVRFSDAFRSVPAVHCALSMWDVDHAHNVRADVSAENVTLEGFDLVFRTWGDTRVARARVGWLAIGEVSDDDDWDLY</sequence>
<dbReference type="InterPro" id="IPR019019">
    <property type="entry name" value="H-type_lectin_domain"/>
</dbReference>
<keyword evidence="2" id="KW-0430">Lectin</keyword>
<dbReference type="Proteomes" id="UP000199340">
    <property type="component" value="Unassembled WGS sequence"/>
</dbReference>
<dbReference type="AlphaFoldDB" id="A0A1G8PGC0"/>
<evidence type="ECO:0000313" key="3">
    <source>
        <dbReference type="Proteomes" id="UP000199340"/>
    </source>
</evidence>
<name>A0A1G8PGC0_9RHOB</name>
<dbReference type="InterPro" id="IPR052487">
    <property type="entry name" value="Galactose-binding_lectin"/>
</dbReference>
<dbReference type="GO" id="GO:0098609">
    <property type="term" value="P:cell-cell adhesion"/>
    <property type="evidence" value="ECO:0007669"/>
    <property type="project" value="TreeGrafter"/>
</dbReference>
<dbReference type="OrthoDB" id="7658568at2"/>
<dbReference type="GO" id="GO:0009986">
    <property type="term" value="C:cell surface"/>
    <property type="evidence" value="ECO:0007669"/>
    <property type="project" value="TreeGrafter"/>
</dbReference>
<dbReference type="Pfam" id="PF09458">
    <property type="entry name" value="H_lectin"/>
    <property type="match status" value="1"/>
</dbReference>
<dbReference type="PANTHER" id="PTHR46938">
    <property type="entry name" value="DISCOIDIN-1 SUBUNIT A-RELATED-RELATED"/>
    <property type="match status" value="1"/>
</dbReference>
<reference evidence="2 3" key="1">
    <citation type="submission" date="2016-10" db="EMBL/GenBank/DDBJ databases">
        <authorList>
            <person name="de Groot N.N."/>
        </authorList>
    </citation>
    <scope>NUCLEOTIDE SEQUENCE [LARGE SCALE GENOMIC DNA]</scope>
    <source>
        <strain evidence="2 3">DSM 28010</strain>
    </source>
</reference>
<dbReference type="EMBL" id="FNEB01000006">
    <property type="protein sequence ID" value="SDI91584.1"/>
    <property type="molecule type" value="Genomic_DNA"/>
</dbReference>